<gene>
    <name evidence="2" type="ORF">AVDCRST_MAG59-48</name>
</gene>
<feature type="non-terminal residue" evidence="2">
    <location>
        <position position="1"/>
    </location>
</feature>
<name>A0A6J4TVK0_9BACT</name>
<sequence>WVKHPNGCWAGRTRPCLDNGLSSARMSLTCTRSALPPGSDTLPSTLPSAPVRPQPHRRHRHP</sequence>
<feature type="region of interest" description="Disordered" evidence="1">
    <location>
        <begin position="31"/>
        <end position="62"/>
    </location>
</feature>
<proteinExistence type="predicted"/>
<feature type="non-terminal residue" evidence="2">
    <location>
        <position position="62"/>
    </location>
</feature>
<organism evidence="2">
    <name type="scientific">uncultured Thermomicrobiales bacterium</name>
    <dbReference type="NCBI Taxonomy" id="1645740"/>
    <lineage>
        <taxon>Bacteria</taxon>
        <taxon>Pseudomonadati</taxon>
        <taxon>Thermomicrobiota</taxon>
        <taxon>Thermomicrobia</taxon>
        <taxon>Thermomicrobiales</taxon>
        <taxon>environmental samples</taxon>
    </lineage>
</organism>
<dbReference type="EMBL" id="CADCWF010000002">
    <property type="protein sequence ID" value="CAA9533269.1"/>
    <property type="molecule type" value="Genomic_DNA"/>
</dbReference>
<accession>A0A6J4TVK0</accession>
<protein>
    <submittedName>
        <fullName evidence="2">Uncharacterized protein</fullName>
    </submittedName>
</protein>
<dbReference type="AlphaFoldDB" id="A0A6J4TVK0"/>
<reference evidence="2" key="1">
    <citation type="submission" date="2020-02" db="EMBL/GenBank/DDBJ databases">
        <authorList>
            <person name="Meier V. D."/>
        </authorList>
    </citation>
    <scope>NUCLEOTIDE SEQUENCE</scope>
    <source>
        <strain evidence="2">AVDCRST_MAG59</strain>
    </source>
</reference>
<evidence type="ECO:0000256" key="1">
    <source>
        <dbReference type="SAM" id="MobiDB-lite"/>
    </source>
</evidence>
<evidence type="ECO:0000313" key="2">
    <source>
        <dbReference type="EMBL" id="CAA9533269.1"/>
    </source>
</evidence>